<feature type="transmembrane region" description="Helical" evidence="1">
    <location>
        <begin position="53"/>
        <end position="76"/>
    </location>
</feature>
<dbReference type="AlphaFoldDB" id="E3N3A3"/>
<feature type="transmembrane region" description="Helical" evidence="1">
    <location>
        <begin position="185"/>
        <end position="207"/>
    </location>
</feature>
<evidence type="ECO:0000313" key="3">
    <source>
        <dbReference type="EMBL" id="EFO84538.1"/>
    </source>
</evidence>
<sequence length="501" mass="55779">MSSSLPPATLLIMERISSEVRMYSTSPMSSNNVTSCLTAAFTPDTVRAAVSPLLAWITLVIIGTLAPISVFSGLSLKRSTKELLSERSSKLDVLDIFRFIAILWVMLNHTGSEGRIDILERLPSADAFKSAMHDHPVFGALMGNSALGVEIFLVLSGMLAARSWLRKADEPFLQHWKSFITRRLLRLAPSMFIFVYIAAGPIMQALLPRYSSSMVSACGFWGILSHVTFTSNWQSTPTCMGYLWYLGLDMQLYMVAPIFLNLLHKSPKRGMALTAATIIASMFIRAGYCTAYGTCNKSDVDIPFISYPGQDAETLKSIYAGLWDMYSRPYTKCGPFLIGLLLGYITTSSQYIMPATTSKYLFRSSLSVAIITIYAILPEYWNPDAGNTVYNTIYTAVFRSVFALAIAGMIAALYFRQEYRPTHPIFAMLAKLTYNAYLLHMPVVYIFNWLPFLQTATSPIHLLLVLPFVATLSFIAALIFYLFIEAPIGHLTSQYATRLGL</sequence>
<feature type="transmembrane region" description="Helical" evidence="1">
    <location>
        <begin position="460"/>
        <end position="484"/>
    </location>
</feature>
<protein>
    <submittedName>
        <fullName evidence="3">CRE-RHY-1 protein</fullName>
    </submittedName>
</protein>
<evidence type="ECO:0000259" key="2">
    <source>
        <dbReference type="Pfam" id="PF01757"/>
    </source>
</evidence>
<accession>E3N3A3</accession>
<dbReference type="KEGG" id="crq:GCK72_004748"/>
<feature type="transmembrane region" description="Helical" evidence="1">
    <location>
        <begin position="397"/>
        <end position="415"/>
    </location>
</feature>
<dbReference type="eggNOG" id="KOG3700">
    <property type="taxonomic scope" value="Eukaryota"/>
</dbReference>
<dbReference type="EMBL" id="DS268518">
    <property type="protein sequence ID" value="EFO84538.1"/>
    <property type="molecule type" value="Genomic_DNA"/>
</dbReference>
<reference evidence="3" key="1">
    <citation type="submission" date="2007-07" db="EMBL/GenBank/DDBJ databases">
        <title>PCAP assembly of the Caenorhabditis remanei genome.</title>
        <authorList>
            <consortium name="The Caenorhabditis remanei Sequencing Consortium"/>
            <person name="Wilson R.K."/>
        </authorList>
    </citation>
    <scope>NUCLEOTIDE SEQUENCE [LARGE SCALE GENOMIC DNA]</scope>
    <source>
        <strain evidence="3">PB4641</strain>
    </source>
</reference>
<feature type="transmembrane region" description="Helical" evidence="1">
    <location>
        <begin position="270"/>
        <end position="288"/>
    </location>
</feature>
<dbReference type="STRING" id="31234.E3N3A3"/>
<feature type="transmembrane region" description="Helical" evidence="1">
    <location>
        <begin position="360"/>
        <end position="377"/>
    </location>
</feature>
<dbReference type="InterPro" id="IPR002656">
    <property type="entry name" value="Acyl_transf_3_dom"/>
</dbReference>
<dbReference type="PANTHER" id="PTHR11161:SF12">
    <property type="entry name" value="ACYLTRANSFERASE 3 DOMAIN-CONTAINING PROTEIN-RELATED"/>
    <property type="match status" value="1"/>
</dbReference>
<dbReference type="Pfam" id="PF01757">
    <property type="entry name" value="Acyl_transf_3"/>
    <property type="match status" value="1"/>
</dbReference>
<feature type="domain" description="Acyltransferase 3" evidence="2">
    <location>
        <begin position="94"/>
        <end position="477"/>
    </location>
</feature>
<dbReference type="GeneID" id="9806755"/>
<keyword evidence="4" id="KW-1185">Reference proteome</keyword>
<gene>
    <name evidence="3" type="primary">Cre-rhy-1</name>
    <name evidence="3" type="ORF">CRE_22579</name>
</gene>
<keyword evidence="1" id="KW-1133">Transmembrane helix</keyword>
<dbReference type="FunCoup" id="E3N3A3">
    <property type="interactions" value="16"/>
</dbReference>
<feature type="transmembrane region" description="Helical" evidence="1">
    <location>
        <begin position="146"/>
        <end position="165"/>
    </location>
</feature>
<keyword evidence="1" id="KW-0812">Transmembrane</keyword>
<dbReference type="InterPro" id="IPR052728">
    <property type="entry name" value="O2_lipid_transport_reg"/>
</dbReference>
<feature type="transmembrane region" description="Helical" evidence="1">
    <location>
        <begin position="436"/>
        <end position="454"/>
    </location>
</feature>
<dbReference type="OMA" id="YNAYLLH"/>
<dbReference type="GO" id="GO:0016747">
    <property type="term" value="F:acyltransferase activity, transferring groups other than amino-acyl groups"/>
    <property type="evidence" value="ECO:0007669"/>
    <property type="project" value="InterPro"/>
</dbReference>
<dbReference type="PANTHER" id="PTHR11161">
    <property type="entry name" value="O-ACYLTRANSFERASE"/>
    <property type="match status" value="1"/>
</dbReference>
<dbReference type="RefSeq" id="XP_003097117.2">
    <property type="nucleotide sequence ID" value="XM_003097069.2"/>
</dbReference>
<evidence type="ECO:0000256" key="1">
    <source>
        <dbReference type="SAM" id="Phobius"/>
    </source>
</evidence>
<evidence type="ECO:0000313" key="4">
    <source>
        <dbReference type="Proteomes" id="UP000008281"/>
    </source>
</evidence>
<feature type="transmembrane region" description="Helical" evidence="1">
    <location>
        <begin position="242"/>
        <end position="263"/>
    </location>
</feature>
<dbReference type="HOGENOM" id="CLU_032855_0_0_1"/>
<organism evidence="4">
    <name type="scientific">Caenorhabditis remanei</name>
    <name type="common">Caenorhabditis vulgaris</name>
    <dbReference type="NCBI Taxonomy" id="31234"/>
    <lineage>
        <taxon>Eukaryota</taxon>
        <taxon>Metazoa</taxon>
        <taxon>Ecdysozoa</taxon>
        <taxon>Nematoda</taxon>
        <taxon>Chromadorea</taxon>
        <taxon>Rhabditida</taxon>
        <taxon>Rhabditina</taxon>
        <taxon>Rhabditomorpha</taxon>
        <taxon>Rhabditoidea</taxon>
        <taxon>Rhabditidae</taxon>
        <taxon>Peloderinae</taxon>
        <taxon>Caenorhabditis</taxon>
    </lineage>
</organism>
<feature type="transmembrane region" description="Helical" evidence="1">
    <location>
        <begin position="334"/>
        <end position="353"/>
    </location>
</feature>
<feature type="transmembrane region" description="Helical" evidence="1">
    <location>
        <begin position="88"/>
        <end position="107"/>
    </location>
</feature>
<dbReference type="InParanoid" id="E3N3A3"/>
<dbReference type="Proteomes" id="UP000008281">
    <property type="component" value="Unassembled WGS sequence"/>
</dbReference>
<keyword evidence="1" id="KW-0472">Membrane</keyword>
<proteinExistence type="predicted"/>
<dbReference type="CTD" id="9806755"/>
<dbReference type="OrthoDB" id="118951at2759"/>
<name>E3N3A3_CAERE</name>